<dbReference type="EMBL" id="CAXKWB010011965">
    <property type="protein sequence ID" value="CAL4102881.1"/>
    <property type="molecule type" value="Genomic_DNA"/>
</dbReference>
<dbReference type="AlphaFoldDB" id="A0AAV2QV57"/>
<evidence type="ECO:0000313" key="1">
    <source>
        <dbReference type="EMBL" id="CAL4102881.1"/>
    </source>
</evidence>
<gene>
    <name evidence="1" type="ORF">MNOR_LOCUS17421</name>
</gene>
<comment type="caution">
    <text evidence="1">The sequence shown here is derived from an EMBL/GenBank/DDBJ whole genome shotgun (WGS) entry which is preliminary data.</text>
</comment>
<feature type="non-terminal residue" evidence="1">
    <location>
        <position position="226"/>
    </location>
</feature>
<feature type="non-terminal residue" evidence="1">
    <location>
        <position position="1"/>
    </location>
</feature>
<reference evidence="1 2" key="1">
    <citation type="submission" date="2024-05" db="EMBL/GenBank/DDBJ databases">
        <authorList>
            <person name="Wallberg A."/>
        </authorList>
    </citation>
    <scope>NUCLEOTIDE SEQUENCE [LARGE SCALE GENOMIC DNA]</scope>
</reference>
<evidence type="ECO:0000313" key="2">
    <source>
        <dbReference type="Proteomes" id="UP001497623"/>
    </source>
</evidence>
<proteinExistence type="predicted"/>
<accession>A0AAV2QV57</accession>
<sequence length="226" mass="25546">VCERRVASLVVDKCISLGLTLPNQALEPVPSNDCFWSCMTSCFIQIGLEDSNTQTLISSINIDNLLTNTGFTFMRAHLVVLLKKLLTAWEEELLGSVSVNLQYGLRTAIQHLLEDSCSIAPLYKCLLQIIFTTELRGNCLNMFNKPSSAFAQILKPLAPFQLEKIHYTFAVKEYGEPLATILKNSPKLNIIELHYTEYGYADSMTFHIRKYCTNLKVLVLNLFVEE</sequence>
<keyword evidence="2" id="KW-1185">Reference proteome</keyword>
<protein>
    <submittedName>
        <fullName evidence="1">Uncharacterized protein</fullName>
    </submittedName>
</protein>
<dbReference type="Proteomes" id="UP001497623">
    <property type="component" value="Unassembled WGS sequence"/>
</dbReference>
<name>A0AAV2QV57_MEGNR</name>
<organism evidence="1 2">
    <name type="scientific">Meganyctiphanes norvegica</name>
    <name type="common">Northern krill</name>
    <name type="synonym">Thysanopoda norvegica</name>
    <dbReference type="NCBI Taxonomy" id="48144"/>
    <lineage>
        <taxon>Eukaryota</taxon>
        <taxon>Metazoa</taxon>
        <taxon>Ecdysozoa</taxon>
        <taxon>Arthropoda</taxon>
        <taxon>Crustacea</taxon>
        <taxon>Multicrustacea</taxon>
        <taxon>Malacostraca</taxon>
        <taxon>Eumalacostraca</taxon>
        <taxon>Eucarida</taxon>
        <taxon>Euphausiacea</taxon>
        <taxon>Euphausiidae</taxon>
        <taxon>Meganyctiphanes</taxon>
    </lineage>
</organism>